<dbReference type="NCBIfam" id="TIGR00370">
    <property type="entry name" value="5-oxoprolinase subunit PxpB"/>
    <property type="match status" value="1"/>
</dbReference>
<dbReference type="PANTHER" id="PTHR34698:SF2">
    <property type="entry name" value="5-OXOPROLINASE SUBUNIT B"/>
    <property type="match status" value="1"/>
</dbReference>
<name>A0A919EPS5_9GAMM</name>
<feature type="domain" description="Carboxyltransferase" evidence="4">
    <location>
        <begin position="7"/>
        <end position="207"/>
    </location>
</feature>
<dbReference type="SUPFAM" id="SSF160467">
    <property type="entry name" value="PH0987 N-terminal domain-like"/>
    <property type="match status" value="1"/>
</dbReference>
<dbReference type="AlphaFoldDB" id="A0A919EPS5"/>
<dbReference type="Gene3D" id="3.30.1360.40">
    <property type="match status" value="1"/>
</dbReference>
<protein>
    <submittedName>
        <fullName evidence="5">Allophanate hydrolase</fullName>
    </submittedName>
</protein>
<dbReference type="GO" id="GO:0016787">
    <property type="term" value="F:hydrolase activity"/>
    <property type="evidence" value="ECO:0007669"/>
    <property type="project" value="UniProtKB-KW"/>
</dbReference>
<reference evidence="5" key="1">
    <citation type="journal article" date="2014" name="Int. J. Syst. Evol. Microbiol.">
        <title>Complete genome sequence of Corynebacterium casei LMG S-19264T (=DSM 44701T), isolated from a smear-ripened cheese.</title>
        <authorList>
            <consortium name="US DOE Joint Genome Institute (JGI-PGF)"/>
            <person name="Walter F."/>
            <person name="Albersmeier A."/>
            <person name="Kalinowski J."/>
            <person name="Ruckert C."/>
        </authorList>
    </citation>
    <scope>NUCLEOTIDE SEQUENCE</scope>
    <source>
        <strain evidence="5">KCTC 42731</strain>
    </source>
</reference>
<dbReference type="Proteomes" id="UP000623842">
    <property type="component" value="Unassembled WGS sequence"/>
</dbReference>
<reference evidence="5" key="2">
    <citation type="submission" date="2020-09" db="EMBL/GenBank/DDBJ databases">
        <authorList>
            <person name="Sun Q."/>
            <person name="Kim S."/>
        </authorList>
    </citation>
    <scope>NUCLEOTIDE SEQUENCE</scope>
    <source>
        <strain evidence="5">KCTC 42731</strain>
    </source>
</reference>
<keyword evidence="3" id="KW-0067">ATP-binding</keyword>
<dbReference type="Pfam" id="PF02682">
    <property type="entry name" value="CT_C_D"/>
    <property type="match status" value="1"/>
</dbReference>
<dbReference type="InterPro" id="IPR010016">
    <property type="entry name" value="PxpB"/>
</dbReference>
<dbReference type="Gene3D" id="2.40.100.10">
    <property type="entry name" value="Cyclophilin-like"/>
    <property type="match status" value="1"/>
</dbReference>
<dbReference type="GO" id="GO:0005524">
    <property type="term" value="F:ATP binding"/>
    <property type="evidence" value="ECO:0007669"/>
    <property type="project" value="UniProtKB-KW"/>
</dbReference>
<keyword evidence="6" id="KW-1185">Reference proteome</keyword>
<dbReference type="SMART" id="SM00796">
    <property type="entry name" value="AHS1"/>
    <property type="match status" value="1"/>
</dbReference>
<dbReference type="RefSeq" id="WP_189774188.1">
    <property type="nucleotide sequence ID" value="NZ_BNCK01000011.1"/>
</dbReference>
<organism evidence="5 6">
    <name type="scientific">Thalassotalea marina</name>
    <dbReference type="NCBI Taxonomy" id="1673741"/>
    <lineage>
        <taxon>Bacteria</taxon>
        <taxon>Pseudomonadati</taxon>
        <taxon>Pseudomonadota</taxon>
        <taxon>Gammaproteobacteria</taxon>
        <taxon>Alteromonadales</taxon>
        <taxon>Colwelliaceae</taxon>
        <taxon>Thalassotalea</taxon>
    </lineage>
</organism>
<keyword evidence="1" id="KW-0547">Nucleotide-binding</keyword>
<dbReference type="PANTHER" id="PTHR34698">
    <property type="entry name" value="5-OXOPROLINASE SUBUNIT B"/>
    <property type="match status" value="1"/>
</dbReference>
<evidence type="ECO:0000313" key="5">
    <source>
        <dbReference type="EMBL" id="GHG05577.1"/>
    </source>
</evidence>
<dbReference type="InterPro" id="IPR029000">
    <property type="entry name" value="Cyclophilin-like_dom_sf"/>
</dbReference>
<evidence type="ECO:0000256" key="3">
    <source>
        <dbReference type="ARBA" id="ARBA00022840"/>
    </source>
</evidence>
<dbReference type="InterPro" id="IPR003833">
    <property type="entry name" value="CT_C_D"/>
</dbReference>
<accession>A0A919EPS5</accession>
<gene>
    <name evidence="5" type="primary">ybgJ</name>
    <name evidence="5" type="ORF">GCM10017161_39020</name>
</gene>
<proteinExistence type="predicted"/>
<evidence type="ECO:0000256" key="2">
    <source>
        <dbReference type="ARBA" id="ARBA00022801"/>
    </source>
</evidence>
<sequence length="235" mass="26278">MIDLKQVNIDSIAEDAILISWPDVIAPAIAEQIVFIKHCLKECGEQKIIDTVSSYTSLLIYYRFDLITSDQLKALILKQLAVISSNKNPQVASDIIDIPVYYAGWDLNEVSDLTQLSSNEVIDLHCKHHYTAYAHGFVPGFCYLASIDKQIQLPRKATPRAQVPAGAVAIAQEQTAVYPMDTPGGWHILGFTPIKMFDIAQQQFFPKIKLGQIVNFTPICQEKYLDLGGKLHKEC</sequence>
<evidence type="ECO:0000313" key="6">
    <source>
        <dbReference type="Proteomes" id="UP000623842"/>
    </source>
</evidence>
<evidence type="ECO:0000259" key="4">
    <source>
        <dbReference type="SMART" id="SM00796"/>
    </source>
</evidence>
<evidence type="ECO:0000256" key="1">
    <source>
        <dbReference type="ARBA" id="ARBA00022741"/>
    </source>
</evidence>
<comment type="caution">
    <text evidence="5">The sequence shown here is derived from an EMBL/GenBank/DDBJ whole genome shotgun (WGS) entry which is preliminary data.</text>
</comment>
<keyword evidence="2 5" id="KW-0378">Hydrolase</keyword>
<dbReference type="EMBL" id="BNCK01000011">
    <property type="protein sequence ID" value="GHG05577.1"/>
    <property type="molecule type" value="Genomic_DNA"/>
</dbReference>
<dbReference type="SUPFAM" id="SSF50891">
    <property type="entry name" value="Cyclophilin-like"/>
    <property type="match status" value="1"/>
</dbReference>